<dbReference type="AlphaFoldDB" id="A0A1I6ZUP1"/>
<keyword evidence="3" id="KW-1185">Reference proteome</keyword>
<gene>
    <name evidence="2" type="ORF">SAMN05444141_102622</name>
</gene>
<reference evidence="3" key="1">
    <citation type="submission" date="2016-10" db="EMBL/GenBank/DDBJ databases">
        <authorList>
            <person name="Varghese N."/>
            <person name="Submissions S."/>
        </authorList>
    </citation>
    <scope>NUCLEOTIDE SEQUENCE [LARGE SCALE GENOMIC DNA]</scope>
    <source>
        <strain evidence="3">DSM 17465</strain>
    </source>
</reference>
<evidence type="ECO:0000313" key="3">
    <source>
        <dbReference type="Proteomes" id="UP000183371"/>
    </source>
</evidence>
<proteinExistence type="predicted"/>
<accession>A0A1I6ZUP1</accession>
<sequence>MARRYDDGREHKHNKDHLEYERGRKSHPATQHGGDPEGHKHPHKNRAGKGHSDNGHHRTKMHDHKEHTREHHKKDIH</sequence>
<feature type="compositionally biased region" description="Basic and acidic residues" evidence="1">
    <location>
        <begin position="1"/>
        <end position="10"/>
    </location>
</feature>
<feature type="region of interest" description="Disordered" evidence="1">
    <location>
        <begin position="1"/>
        <end position="77"/>
    </location>
</feature>
<name>A0A1I6ZUP1_9HYPH</name>
<dbReference type="Proteomes" id="UP000183371">
    <property type="component" value="Unassembled WGS sequence"/>
</dbReference>
<organism evidence="2 3">
    <name type="scientific">Pseudovibrio denitrificans</name>
    <dbReference type="NCBI Taxonomy" id="258256"/>
    <lineage>
        <taxon>Bacteria</taxon>
        <taxon>Pseudomonadati</taxon>
        <taxon>Pseudomonadota</taxon>
        <taxon>Alphaproteobacteria</taxon>
        <taxon>Hyphomicrobiales</taxon>
        <taxon>Stappiaceae</taxon>
        <taxon>Pseudovibrio</taxon>
    </lineage>
</organism>
<evidence type="ECO:0000256" key="1">
    <source>
        <dbReference type="SAM" id="MobiDB-lite"/>
    </source>
</evidence>
<evidence type="ECO:0000313" key="2">
    <source>
        <dbReference type="EMBL" id="SFT66401.1"/>
    </source>
</evidence>
<dbReference type="EMBL" id="FPBD01000002">
    <property type="protein sequence ID" value="SFT66401.1"/>
    <property type="molecule type" value="Genomic_DNA"/>
</dbReference>
<feature type="compositionally biased region" description="Basic residues" evidence="1">
    <location>
        <begin position="40"/>
        <end position="49"/>
    </location>
</feature>
<protein>
    <submittedName>
        <fullName evidence="2">Uncharacterized protein</fullName>
    </submittedName>
</protein>